<sequence length="290" mass="31608">MAHEFLQAGDSLVLCGRDPERLAAALQHLQQHSALRPGQVHGLQCDVSSAADVQQLAQFVEQKLGRVDRWINNAGQVTRRRLLPELDPSDITTVVGANVLGSLLCCRAAVSLMRQHHEQQQQQQQQQQQGARYHIFNCGFSRWGASLSKSAVTHKATKMGLSQLNISLAEELAEAGLGYIGVHNLSPGMVLTDLLLRDANPVARRFFNTLAEEPETVAAALVPQIRAVQGTGGSIEYLNPASALGRVLRGLPQILNGGRFFDKEGRRVAAGGPTNASGVRLLYDYDTERY</sequence>
<gene>
    <name evidence="1" type="ORF">OEZ85_001576</name>
</gene>
<evidence type="ECO:0000313" key="2">
    <source>
        <dbReference type="Proteomes" id="UP001244341"/>
    </source>
</evidence>
<dbReference type="PANTHER" id="PTHR24314">
    <property type="entry name" value="NON-SPECIFIC LIPID TRANSFER PROTEIN-RELATED"/>
    <property type="match status" value="1"/>
</dbReference>
<dbReference type="InterPro" id="IPR052625">
    <property type="entry name" value="Chl_b_Red"/>
</dbReference>
<dbReference type="CDD" id="cd05233">
    <property type="entry name" value="SDR_c"/>
    <property type="match status" value="1"/>
</dbReference>
<dbReference type="EMBL" id="CP126213">
    <property type="protein sequence ID" value="WIA14858.1"/>
    <property type="molecule type" value="Genomic_DNA"/>
</dbReference>
<protein>
    <submittedName>
        <fullName evidence="1">Uncharacterized protein</fullName>
    </submittedName>
</protein>
<dbReference type="Gene3D" id="3.40.50.720">
    <property type="entry name" value="NAD(P)-binding Rossmann-like Domain"/>
    <property type="match status" value="1"/>
</dbReference>
<dbReference type="Proteomes" id="UP001244341">
    <property type="component" value="Chromosome 6b"/>
</dbReference>
<dbReference type="PANTHER" id="PTHR24314:SF26">
    <property type="match status" value="1"/>
</dbReference>
<dbReference type="InterPro" id="IPR002347">
    <property type="entry name" value="SDR_fam"/>
</dbReference>
<keyword evidence="2" id="KW-1185">Reference proteome</keyword>
<accession>A0ABY8U2K4</accession>
<evidence type="ECO:0000313" key="1">
    <source>
        <dbReference type="EMBL" id="WIA14858.1"/>
    </source>
</evidence>
<organism evidence="1 2">
    <name type="scientific">Tetradesmus obliquus</name>
    <name type="common">Green alga</name>
    <name type="synonym">Acutodesmus obliquus</name>
    <dbReference type="NCBI Taxonomy" id="3088"/>
    <lineage>
        <taxon>Eukaryota</taxon>
        <taxon>Viridiplantae</taxon>
        <taxon>Chlorophyta</taxon>
        <taxon>core chlorophytes</taxon>
        <taxon>Chlorophyceae</taxon>
        <taxon>CS clade</taxon>
        <taxon>Sphaeropleales</taxon>
        <taxon>Scenedesmaceae</taxon>
        <taxon>Tetradesmus</taxon>
    </lineage>
</organism>
<reference evidence="1 2" key="1">
    <citation type="submission" date="2023-05" db="EMBL/GenBank/DDBJ databases">
        <title>A 100% complete, gapless, phased diploid assembly of the Scenedesmus obliquus UTEX 3031 genome.</title>
        <authorList>
            <person name="Biondi T.C."/>
            <person name="Hanschen E.R."/>
            <person name="Kwon T."/>
            <person name="Eng W."/>
            <person name="Kruse C.P.S."/>
            <person name="Koehler S.I."/>
            <person name="Kunde Y."/>
            <person name="Gleasner C.D."/>
            <person name="You Mak K.T."/>
            <person name="Polle J."/>
            <person name="Hovde B.T."/>
            <person name="Starkenburg S.R."/>
        </authorList>
    </citation>
    <scope>NUCLEOTIDE SEQUENCE [LARGE SCALE GENOMIC DNA]</scope>
    <source>
        <strain evidence="1 2">DOE0152z</strain>
    </source>
</reference>
<dbReference type="InterPro" id="IPR036291">
    <property type="entry name" value="NAD(P)-bd_dom_sf"/>
</dbReference>
<dbReference type="SUPFAM" id="SSF51735">
    <property type="entry name" value="NAD(P)-binding Rossmann-fold domains"/>
    <property type="match status" value="1"/>
</dbReference>
<dbReference type="Pfam" id="PF00106">
    <property type="entry name" value="adh_short"/>
    <property type="match status" value="1"/>
</dbReference>
<name>A0ABY8U2K4_TETOB</name>
<proteinExistence type="predicted"/>
<dbReference type="PRINTS" id="PR00081">
    <property type="entry name" value="GDHRDH"/>
</dbReference>